<dbReference type="CDD" id="cd04881">
    <property type="entry name" value="ACT_HSDH-Hom"/>
    <property type="match status" value="1"/>
</dbReference>
<dbReference type="InterPro" id="IPR002912">
    <property type="entry name" value="ACT_dom"/>
</dbReference>
<dbReference type="PROSITE" id="PS51671">
    <property type="entry name" value="ACT"/>
    <property type="match status" value="1"/>
</dbReference>
<dbReference type="InterPro" id="IPR045865">
    <property type="entry name" value="ACT-like_dom_sf"/>
</dbReference>
<proteinExistence type="predicted"/>
<sequence length="134" mass="14625">MLYGRGAGQMPSASAVVSDVINAAHASHMRYMTFRNTYEMSDEIEIEKDWVCKYLIRITAKDQPGVLAKVCNIFGANAVSLNSIIQKKSDGQSASVVFVTHKACENAVKAALENIAALDEILSVDNMLRVEESV</sequence>
<comment type="caution">
    <text evidence="2">The sequence shown here is derived from an EMBL/GenBank/DDBJ whole genome shotgun (WGS) entry which is preliminary data.</text>
</comment>
<feature type="domain" description="ACT" evidence="1">
    <location>
        <begin position="55"/>
        <end position="126"/>
    </location>
</feature>
<dbReference type="EMBL" id="VSSQ01020058">
    <property type="protein sequence ID" value="MPM64621.1"/>
    <property type="molecule type" value="Genomic_DNA"/>
</dbReference>
<dbReference type="Gene3D" id="3.30.70.260">
    <property type="match status" value="1"/>
</dbReference>
<dbReference type="GO" id="GO:0004412">
    <property type="term" value="F:homoserine dehydrogenase activity"/>
    <property type="evidence" value="ECO:0007669"/>
    <property type="project" value="UniProtKB-EC"/>
</dbReference>
<evidence type="ECO:0000259" key="1">
    <source>
        <dbReference type="PROSITE" id="PS51671"/>
    </source>
</evidence>
<evidence type="ECO:0000313" key="2">
    <source>
        <dbReference type="EMBL" id="MPM64621.1"/>
    </source>
</evidence>
<protein>
    <submittedName>
        <fullName evidence="2">Homoserine dehydrogenase</fullName>
        <ecNumber evidence="2">1.1.1.3</ecNumber>
    </submittedName>
</protein>
<organism evidence="2">
    <name type="scientific">bioreactor metagenome</name>
    <dbReference type="NCBI Taxonomy" id="1076179"/>
    <lineage>
        <taxon>unclassified sequences</taxon>
        <taxon>metagenomes</taxon>
        <taxon>ecological metagenomes</taxon>
    </lineage>
</organism>
<dbReference type="Pfam" id="PF01842">
    <property type="entry name" value="ACT"/>
    <property type="match status" value="1"/>
</dbReference>
<dbReference type="SUPFAM" id="SSF55021">
    <property type="entry name" value="ACT-like"/>
    <property type="match status" value="1"/>
</dbReference>
<dbReference type="EC" id="1.1.1.3" evidence="2"/>
<gene>
    <name evidence="2" type="primary">hom_22</name>
    <name evidence="2" type="ORF">SDC9_111508</name>
</gene>
<keyword evidence="2" id="KW-0560">Oxidoreductase</keyword>
<dbReference type="AlphaFoldDB" id="A0A645BJ87"/>
<accession>A0A645BJ87</accession>
<name>A0A645BJ87_9ZZZZ</name>
<reference evidence="2" key="1">
    <citation type="submission" date="2019-08" db="EMBL/GenBank/DDBJ databases">
        <authorList>
            <person name="Kucharzyk K."/>
            <person name="Murdoch R.W."/>
            <person name="Higgins S."/>
            <person name="Loffler F."/>
        </authorList>
    </citation>
    <scope>NUCLEOTIDE SEQUENCE</scope>
</reference>